<evidence type="ECO:0000313" key="1">
    <source>
        <dbReference type="EMBL" id="QJI03383.1"/>
    </source>
</evidence>
<dbReference type="AlphaFoldDB" id="A0A6M3XZY8"/>
<proteinExistence type="predicted"/>
<name>A0A6M3XZY8_9ZZZZ</name>
<accession>A0A6M3XZY8</accession>
<reference evidence="1" key="1">
    <citation type="submission" date="2020-03" db="EMBL/GenBank/DDBJ databases">
        <title>The deep terrestrial virosphere.</title>
        <authorList>
            <person name="Holmfeldt K."/>
            <person name="Nilsson E."/>
            <person name="Simone D."/>
            <person name="Lopez-Fernandez M."/>
            <person name="Wu X."/>
            <person name="de Brujin I."/>
            <person name="Lundin D."/>
            <person name="Andersson A."/>
            <person name="Bertilsson S."/>
            <person name="Dopson M."/>
        </authorList>
    </citation>
    <scope>NUCLEOTIDE SEQUENCE</scope>
    <source>
        <strain evidence="1">TM448B04471</strain>
    </source>
</reference>
<sequence>MTQQTETLNTLSSLYNRHYKPINKRKLVAWLVFYYPSDRVKFQRMKIKQLMAIYYSVLKRNAKEG</sequence>
<protein>
    <submittedName>
        <fullName evidence="1">Uncharacterized protein</fullName>
    </submittedName>
</protein>
<dbReference type="EMBL" id="MT145083">
    <property type="protein sequence ID" value="QJI03383.1"/>
    <property type="molecule type" value="Genomic_DNA"/>
</dbReference>
<organism evidence="1">
    <name type="scientific">viral metagenome</name>
    <dbReference type="NCBI Taxonomy" id="1070528"/>
    <lineage>
        <taxon>unclassified sequences</taxon>
        <taxon>metagenomes</taxon>
        <taxon>organismal metagenomes</taxon>
    </lineage>
</organism>
<gene>
    <name evidence="1" type="ORF">TM448B04471_0003</name>
</gene>